<feature type="region of interest" description="Disordered" evidence="1">
    <location>
        <begin position="101"/>
        <end position="127"/>
    </location>
</feature>
<organism evidence="2 3">
    <name type="scientific">Actinomyces howellii</name>
    <dbReference type="NCBI Taxonomy" id="52771"/>
    <lineage>
        <taxon>Bacteria</taxon>
        <taxon>Bacillati</taxon>
        <taxon>Actinomycetota</taxon>
        <taxon>Actinomycetes</taxon>
        <taxon>Actinomycetales</taxon>
        <taxon>Actinomycetaceae</taxon>
        <taxon>Actinomyces</taxon>
    </lineage>
</organism>
<sequence length="127" mass="13312">MSGTSIRVVEWSASWLPVTHLAEVGERRLVGPSLGRAASLGQPPHWVCDVARLCRSGSQPHVADAVEPGLLSPEEVAELVADRRTCRRCAEVARRMLAEAGGDAAGEDPLGTPSMLDMLGADGGGSR</sequence>
<name>A0A3S5EH14_9ACTO</name>
<dbReference type="EMBL" id="LR134350">
    <property type="protein sequence ID" value="VEG28017.1"/>
    <property type="molecule type" value="Genomic_DNA"/>
</dbReference>
<evidence type="ECO:0000313" key="3">
    <source>
        <dbReference type="Proteomes" id="UP000266895"/>
    </source>
</evidence>
<protein>
    <submittedName>
        <fullName evidence="2">Uncharacterized protein</fullName>
    </submittedName>
</protein>
<gene>
    <name evidence="2" type="ORF">NCTC11636_01302</name>
</gene>
<accession>A0A3S5EH14</accession>
<keyword evidence="3" id="KW-1185">Reference proteome</keyword>
<reference evidence="2 3" key="1">
    <citation type="submission" date="2018-12" db="EMBL/GenBank/DDBJ databases">
        <authorList>
            <consortium name="Pathogen Informatics"/>
        </authorList>
    </citation>
    <scope>NUCLEOTIDE SEQUENCE [LARGE SCALE GENOMIC DNA]</scope>
    <source>
        <strain evidence="2 3">NCTC11636</strain>
    </source>
</reference>
<proteinExistence type="predicted"/>
<dbReference type="Proteomes" id="UP000266895">
    <property type="component" value="Chromosome"/>
</dbReference>
<evidence type="ECO:0000313" key="2">
    <source>
        <dbReference type="EMBL" id="VEG28017.1"/>
    </source>
</evidence>
<dbReference type="KEGG" id="ahw:NCTC11636_01302"/>
<evidence type="ECO:0000256" key="1">
    <source>
        <dbReference type="SAM" id="MobiDB-lite"/>
    </source>
</evidence>
<dbReference type="AlphaFoldDB" id="A0A3S5EH14"/>